<dbReference type="Gene3D" id="1.10.10.10">
    <property type="entry name" value="Winged helix-like DNA-binding domain superfamily/Winged helix DNA-binding domain"/>
    <property type="match status" value="1"/>
</dbReference>
<dbReference type="PROSITE" id="PS00894">
    <property type="entry name" value="HTH_DEOR_1"/>
    <property type="match status" value="1"/>
</dbReference>
<dbReference type="PIRSF" id="PIRSF016838">
    <property type="entry name" value="PafC"/>
    <property type="match status" value="1"/>
</dbReference>
<dbReference type="Pfam" id="PF08279">
    <property type="entry name" value="HTH_11"/>
    <property type="match status" value="1"/>
</dbReference>
<dbReference type="Pfam" id="PF13280">
    <property type="entry name" value="WYL"/>
    <property type="match status" value="1"/>
</dbReference>
<proteinExistence type="predicted"/>
<evidence type="ECO:0000313" key="5">
    <source>
        <dbReference type="EMBL" id="NYE72698.1"/>
    </source>
</evidence>
<dbReference type="InterPro" id="IPR026881">
    <property type="entry name" value="WYL_dom"/>
</dbReference>
<dbReference type="InterPro" id="IPR036390">
    <property type="entry name" value="WH_DNA-bd_sf"/>
</dbReference>
<dbReference type="RefSeq" id="WP_179753678.1">
    <property type="nucleotide sequence ID" value="NZ_JACCBU010000001.1"/>
</dbReference>
<keyword evidence="3" id="KW-0804">Transcription</keyword>
<dbReference type="InterPro" id="IPR028349">
    <property type="entry name" value="PafC-like"/>
</dbReference>
<dbReference type="PANTHER" id="PTHR34580:SF3">
    <property type="entry name" value="PROTEIN PAFB"/>
    <property type="match status" value="1"/>
</dbReference>
<comment type="caution">
    <text evidence="5">The sequence shown here is derived from an EMBL/GenBank/DDBJ whole genome shotgun (WGS) entry which is preliminary data.</text>
</comment>
<keyword evidence="1" id="KW-0805">Transcription regulation</keyword>
<dbReference type="AlphaFoldDB" id="A0A7Y9I9V9"/>
<dbReference type="SUPFAM" id="SSF46785">
    <property type="entry name" value="Winged helix' DNA-binding domain"/>
    <property type="match status" value="1"/>
</dbReference>
<gene>
    <name evidence="5" type="ORF">BKA15_004027</name>
</gene>
<evidence type="ECO:0000259" key="4">
    <source>
        <dbReference type="PROSITE" id="PS51000"/>
    </source>
</evidence>
<evidence type="ECO:0000256" key="1">
    <source>
        <dbReference type="ARBA" id="ARBA00023015"/>
    </source>
</evidence>
<dbReference type="InterPro" id="IPR036388">
    <property type="entry name" value="WH-like_DNA-bd_sf"/>
</dbReference>
<dbReference type="PROSITE" id="PS51000">
    <property type="entry name" value="HTH_DEOR_2"/>
    <property type="match status" value="1"/>
</dbReference>
<evidence type="ECO:0000256" key="2">
    <source>
        <dbReference type="ARBA" id="ARBA00023125"/>
    </source>
</evidence>
<dbReference type="InterPro" id="IPR001034">
    <property type="entry name" value="DeoR_HTH"/>
</dbReference>
<sequence length="325" mass="35353">MTDVTDRSLALLGLLAARSSWTGAELTDRLGITPRTLRRDVARLRTIGYRIDSTTGTAGGYRLAAGTRLPPLVFDDDEAVAIAALLGHAETNPIEGVGETAARALGKLGQVLPRRLRDRVAAIAAVSGSEPLAGAGPRGQAPIDGEVLARLALAARDREVIGFGYRDRAGRLSRRRVEPHRVVTGYGWWYLVAYDLGRTDWRTFRLDRIAAPEGTGQRFGDREPPGGARAYLNRSLASTPYRYRAVITLAATEEEIRARVGYLLPSRIRQLDDGRRRVEFGDDDLGGVVRVVLALIIPAVPYELEASAEVRDALRTTAADLLAHL</sequence>
<dbReference type="InterPro" id="IPR018356">
    <property type="entry name" value="Tscrpt_reg_HTH_DeoR_CS"/>
</dbReference>
<accession>A0A7Y9I9V9</accession>
<dbReference type="GO" id="GO:0003677">
    <property type="term" value="F:DNA binding"/>
    <property type="evidence" value="ECO:0007669"/>
    <property type="project" value="UniProtKB-KW"/>
</dbReference>
<dbReference type="EMBL" id="JACCBU010000001">
    <property type="protein sequence ID" value="NYE72698.1"/>
    <property type="molecule type" value="Genomic_DNA"/>
</dbReference>
<reference evidence="5 6" key="1">
    <citation type="submission" date="2020-07" db="EMBL/GenBank/DDBJ databases">
        <title>Sequencing the genomes of 1000 actinobacteria strains.</title>
        <authorList>
            <person name="Klenk H.-P."/>
        </authorList>
    </citation>
    <scope>NUCLEOTIDE SEQUENCE [LARGE SCALE GENOMIC DNA]</scope>
    <source>
        <strain evidence="5 6">DSM 22083</strain>
    </source>
</reference>
<keyword evidence="6" id="KW-1185">Reference proteome</keyword>
<dbReference type="InterPro" id="IPR051534">
    <property type="entry name" value="CBASS_pafABC_assoc_protein"/>
</dbReference>
<name>A0A7Y9I9V9_9ACTN</name>
<keyword evidence="2 5" id="KW-0238">DNA-binding</keyword>
<organism evidence="5 6">
    <name type="scientific">Microlunatus parietis</name>
    <dbReference type="NCBI Taxonomy" id="682979"/>
    <lineage>
        <taxon>Bacteria</taxon>
        <taxon>Bacillati</taxon>
        <taxon>Actinomycetota</taxon>
        <taxon>Actinomycetes</taxon>
        <taxon>Propionibacteriales</taxon>
        <taxon>Propionibacteriaceae</taxon>
        <taxon>Microlunatus</taxon>
    </lineage>
</organism>
<evidence type="ECO:0000313" key="6">
    <source>
        <dbReference type="Proteomes" id="UP000569914"/>
    </source>
</evidence>
<feature type="domain" description="HTH deoR-type" evidence="4">
    <location>
        <begin position="4"/>
        <end position="63"/>
    </location>
</feature>
<dbReference type="InterPro" id="IPR013196">
    <property type="entry name" value="HTH_11"/>
</dbReference>
<dbReference type="PANTHER" id="PTHR34580">
    <property type="match status" value="1"/>
</dbReference>
<protein>
    <submittedName>
        <fullName evidence="5">Putative DNA-binding transcriptional regulator YafY</fullName>
    </submittedName>
</protein>
<dbReference type="Proteomes" id="UP000569914">
    <property type="component" value="Unassembled WGS sequence"/>
</dbReference>
<dbReference type="PROSITE" id="PS52050">
    <property type="entry name" value="WYL"/>
    <property type="match status" value="1"/>
</dbReference>
<dbReference type="GO" id="GO:0003700">
    <property type="term" value="F:DNA-binding transcription factor activity"/>
    <property type="evidence" value="ECO:0007669"/>
    <property type="project" value="InterPro"/>
</dbReference>
<evidence type="ECO:0000256" key="3">
    <source>
        <dbReference type="ARBA" id="ARBA00023163"/>
    </source>
</evidence>